<dbReference type="Gene3D" id="3.60.20.30">
    <property type="entry name" value="(Glycosyl)asparaginase"/>
    <property type="match status" value="1"/>
</dbReference>
<evidence type="ECO:0000256" key="3">
    <source>
        <dbReference type="ARBA" id="ARBA00022670"/>
    </source>
</evidence>
<evidence type="ECO:0000256" key="8">
    <source>
        <dbReference type="PIRSR" id="PIRSR600246-2"/>
    </source>
</evidence>
<evidence type="ECO:0000256" key="7">
    <source>
        <dbReference type="PIRSR" id="PIRSR600246-1"/>
    </source>
</evidence>
<protein>
    <submittedName>
        <fullName evidence="10">Isoaspartyl peptidase/L-asparaginase</fullName>
    </submittedName>
</protein>
<dbReference type="CDD" id="cd04702">
    <property type="entry name" value="ASRGL1_like"/>
    <property type="match status" value="1"/>
</dbReference>
<dbReference type="SUPFAM" id="SSF56235">
    <property type="entry name" value="N-terminal nucleophile aminohydrolases (Ntn hydrolases)"/>
    <property type="match status" value="1"/>
</dbReference>
<dbReference type="InterPro" id="IPR033844">
    <property type="entry name" value="ASRGL1_meta"/>
</dbReference>
<dbReference type="FunFam" id="3.60.20.30:FF:000001">
    <property type="entry name" value="Isoaspartyl peptidase/L-asparaginase"/>
    <property type="match status" value="1"/>
</dbReference>
<dbReference type="GO" id="GO:0004067">
    <property type="term" value="F:asparaginase activity"/>
    <property type="evidence" value="ECO:0007669"/>
    <property type="project" value="UniProtKB-EC"/>
</dbReference>
<gene>
    <name evidence="10" type="ORF">ElyMa_005795900</name>
</gene>
<comment type="similarity">
    <text evidence="2">Belongs to the Ntn-hydrolase family.</text>
</comment>
<proteinExistence type="inferred from homology"/>
<dbReference type="InterPro" id="IPR000246">
    <property type="entry name" value="Peptidase_T2"/>
</dbReference>
<name>A0AAV4FS35_9GAST</name>
<dbReference type="EMBL" id="BMAT01011633">
    <property type="protein sequence ID" value="GFR76238.1"/>
    <property type="molecule type" value="Genomic_DNA"/>
</dbReference>
<organism evidence="10 11">
    <name type="scientific">Elysia marginata</name>
    <dbReference type="NCBI Taxonomy" id="1093978"/>
    <lineage>
        <taxon>Eukaryota</taxon>
        <taxon>Metazoa</taxon>
        <taxon>Spiralia</taxon>
        <taxon>Lophotrochozoa</taxon>
        <taxon>Mollusca</taxon>
        <taxon>Gastropoda</taxon>
        <taxon>Heterobranchia</taxon>
        <taxon>Euthyneura</taxon>
        <taxon>Panpulmonata</taxon>
        <taxon>Sacoglossa</taxon>
        <taxon>Placobranchoidea</taxon>
        <taxon>Plakobranchidae</taxon>
        <taxon>Elysia</taxon>
    </lineage>
</organism>
<keyword evidence="4" id="KW-0378">Hydrolase</keyword>
<dbReference type="GO" id="GO:0033345">
    <property type="term" value="P:L-asparagine catabolic process via L-aspartate"/>
    <property type="evidence" value="ECO:0007669"/>
    <property type="project" value="TreeGrafter"/>
</dbReference>
<feature type="binding site" evidence="8">
    <location>
        <begin position="204"/>
        <end position="207"/>
    </location>
    <ligand>
        <name>substrate</name>
    </ligand>
</feature>
<dbReference type="GO" id="GO:0008798">
    <property type="term" value="F:beta-aspartyl-peptidase activity"/>
    <property type="evidence" value="ECO:0007669"/>
    <property type="project" value="UniProtKB-EC"/>
</dbReference>
<dbReference type="PANTHER" id="PTHR10188">
    <property type="entry name" value="L-ASPARAGINASE"/>
    <property type="match status" value="1"/>
</dbReference>
<evidence type="ECO:0000313" key="10">
    <source>
        <dbReference type="EMBL" id="GFR76238.1"/>
    </source>
</evidence>
<evidence type="ECO:0000256" key="6">
    <source>
        <dbReference type="ARBA" id="ARBA00049366"/>
    </source>
</evidence>
<evidence type="ECO:0000256" key="2">
    <source>
        <dbReference type="ARBA" id="ARBA00010872"/>
    </source>
</evidence>
<keyword evidence="5" id="KW-0068">Autocatalytic cleavage</keyword>
<dbReference type="Pfam" id="PF01112">
    <property type="entry name" value="Asparaginase_2"/>
    <property type="match status" value="1"/>
</dbReference>
<comment type="catalytic activity">
    <reaction evidence="1">
        <text>Cleavage of a beta-linked Asp residue from the N-terminus of a polypeptide.</text>
        <dbReference type="EC" id="3.4.19.5"/>
    </reaction>
</comment>
<evidence type="ECO:0000256" key="1">
    <source>
        <dbReference type="ARBA" id="ARBA00000306"/>
    </source>
</evidence>
<dbReference type="GO" id="GO:0005737">
    <property type="term" value="C:cytoplasm"/>
    <property type="evidence" value="ECO:0007669"/>
    <property type="project" value="TreeGrafter"/>
</dbReference>
<feature type="site" description="Cleavage; by autolysis" evidence="9">
    <location>
        <begin position="175"/>
        <end position="176"/>
    </location>
</feature>
<sequence>MFKPTIIVHGGAWAIPAELTERSLEGVKVAACRGQEVMTRGGSAVDAVVAAVSSLEDDTAFDAGHGAVLNLKGEVELDAIVVDGQTMDSGAVCGLQGCAHPVQVARLVMDKTSHCLLSGSGANEFMQAQGIARVPESELVTPEAQEEWKTYVQFSSAVKNLFSERSAPPPPSGCDTVGAVAMDANGNLAAATSTGGITAKLPGRVGDSPIIGAGAYADSTVGAASTTGHGESIMKVGLARRVGELLEKGETAQQAAEHALDFMSRRVGGAAGVIVLSKGGETGTCQVGTS</sequence>
<dbReference type="PANTHER" id="PTHR10188:SF43">
    <property type="entry name" value="ASPARAGINASE (EUROFUNG)"/>
    <property type="match status" value="1"/>
</dbReference>
<keyword evidence="11" id="KW-1185">Reference proteome</keyword>
<evidence type="ECO:0000256" key="4">
    <source>
        <dbReference type="ARBA" id="ARBA00022801"/>
    </source>
</evidence>
<dbReference type="Proteomes" id="UP000762676">
    <property type="component" value="Unassembled WGS sequence"/>
</dbReference>
<accession>A0AAV4FS35</accession>
<dbReference type="GO" id="GO:0006508">
    <property type="term" value="P:proteolysis"/>
    <property type="evidence" value="ECO:0007669"/>
    <property type="project" value="UniProtKB-KW"/>
</dbReference>
<evidence type="ECO:0000256" key="5">
    <source>
        <dbReference type="ARBA" id="ARBA00022813"/>
    </source>
</evidence>
<evidence type="ECO:0000256" key="9">
    <source>
        <dbReference type="PIRSR" id="PIRSR600246-3"/>
    </source>
</evidence>
<keyword evidence="3" id="KW-0645">Protease</keyword>
<dbReference type="InterPro" id="IPR029055">
    <property type="entry name" value="Ntn_hydrolases_N"/>
</dbReference>
<feature type="active site" description="Nucleophile" evidence="7">
    <location>
        <position position="176"/>
    </location>
</feature>
<comment type="catalytic activity">
    <reaction evidence="6">
        <text>L-asparagine + H2O = L-aspartate + NH4(+)</text>
        <dbReference type="Rhea" id="RHEA:21016"/>
        <dbReference type="ChEBI" id="CHEBI:15377"/>
        <dbReference type="ChEBI" id="CHEBI:28938"/>
        <dbReference type="ChEBI" id="CHEBI:29991"/>
        <dbReference type="ChEBI" id="CHEBI:58048"/>
        <dbReference type="EC" id="3.5.1.1"/>
    </reaction>
</comment>
<evidence type="ECO:0000313" key="11">
    <source>
        <dbReference type="Proteomes" id="UP000762676"/>
    </source>
</evidence>
<comment type="caution">
    <text evidence="10">The sequence shown here is derived from an EMBL/GenBank/DDBJ whole genome shotgun (WGS) entry which is preliminary data.</text>
</comment>
<reference evidence="10 11" key="1">
    <citation type="journal article" date="2021" name="Elife">
        <title>Chloroplast acquisition without the gene transfer in kleptoplastic sea slugs, Plakobranchus ocellatus.</title>
        <authorList>
            <person name="Maeda T."/>
            <person name="Takahashi S."/>
            <person name="Yoshida T."/>
            <person name="Shimamura S."/>
            <person name="Takaki Y."/>
            <person name="Nagai Y."/>
            <person name="Toyoda A."/>
            <person name="Suzuki Y."/>
            <person name="Arimoto A."/>
            <person name="Ishii H."/>
            <person name="Satoh N."/>
            <person name="Nishiyama T."/>
            <person name="Hasebe M."/>
            <person name="Maruyama T."/>
            <person name="Minagawa J."/>
            <person name="Obokata J."/>
            <person name="Shigenobu S."/>
        </authorList>
    </citation>
    <scope>NUCLEOTIDE SEQUENCE [LARGE SCALE GENOMIC DNA]</scope>
</reference>
<dbReference type="AlphaFoldDB" id="A0AAV4FS35"/>
<feature type="binding site" evidence="8">
    <location>
        <begin position="227"/>
        <end position="230"/>
    </location>
    <ligand>
        <name>substrate</name>
    </ligand>
</feature>